<dbReference type="GeneID" id="18934124"/>
<gene>
    <name evidence="1" type="ORF">MELLADRAFT_86249</name>
</gene>
<sequence length="65" mass="7739">MKSRSGSISEIGLQQMEKSLRRAQNLGLRKDKIKREREALKKWQSEVKLKQKEGRNPLYLQKKEQ</sequence>
<protein>
    <submittedName>
        <fullName evidence="1">Uncharacterized protein</fullName>
    </submittedName>
</protein>
<evidence type="ECO:0000313" key="1">
    <source>
        <dbReference type="EMBL" id="EGG06833.1"/>
    </source>
</evidence>
<name>F4RL32_MELLP</name>
<reference evidence="2" key="1">
    <citation type="journal article" date="2011" name="Proc. Natl. Acad. Sci. U.S.A.">
        <title>Obligate biotrophy features unraveled by the genomic analysis of rust fungi.</title>
        <authorList>
            <person name="Duplessis S."/>
            <person name="Cuomo C.A."/>
            <person name="Lin Y.-C."/>
            <person name="Aerts A."/>
            <person name="Tisserant E."/>
            <person name="Veneault-Fourrey C."/>
            <person name="Joly D.L."/>
            <person name="Hacquard S."/>
            <person name="Amselem J."/>
            <person name="Cantarel B.L."/>
            <person name="Chiu R."/>
            <person name="Coutinho P.M."/>
            <person name="Feau N."/>
            <person name="Field M."/>
            <person name="Frey P."/>
            <person name="Gelhaye E."/>
            <person name="Goldberg J."/>
            <person name="Grabherr M.G."/>
            <person name="Kodira C.D."/>
            <person name="Kohler A."/>
            <person name="Kuees U."/>
            <person name="Lindquist E.A."/>
            <person name="Lucas S.M."/>
            <person name="Mago R."/>
            <person name="Mauceli E."/>
            <person name="Morin E."/>
            <person name="Murat C."/>
            <person name="Pangilinan J.L."/>
            <person name="Park R."/>
            <person name="Pearson M."/>
            <person name="Quesneville H."/>
            <person name="Rouhier N."/>
            <person name="Sakthikumar S."/>
            <person name="Salamov A.A."/>
            <person name="Schmutz J."/>
            <person name="Selles B."/>
            <person name="Shapiro H."/>
            <person name="Tanguay P."/>
            <person name="Tuskan G.A."/>
            <person name="Henrissat B."/>
            <person name="Van de Peer Y."/>
            <person name="Rouze P."/>
            <person name="Ellis J.G."/>
            <person name="Dodds P.N."/>
            <person name="Schein J.E."/>
            <person name="Zhong S."/>
            <person name="Hamelin R.C."/>
            <person name="Grigoriev I.V."/>
            <person name="Szabo L.J."/>
            <person name="Martin F."/>
        </authorList>
    </citation>
    <scope>NUCLEOTIDE SEQUENCE [LARGE SCALE GENOMIC DNA]</scope>
    <source>
        <strain evidence="2">98AG31 / pathotype 3-4-7</strain>
    </source>
</reference>
<keyword evidence="2" id="KW-1185">Reference proteome</keyword>
<proteinExistence type="predicted"/>
<accession>F4RL32</accession>
<dbReference type="KEGG" id="mlr:MELLADRAFT_86249"/>
<dbReference type="OrthoDB" id="448446at2759"/>
<dbReference type="AlphaFoldDB" id="F4RL32"/>
<dbReference type="VEuPathDB" id="FungiDB:MELLADRAFT_86249"/>
<organism evidence="2">
    <name type="scientific">Melampsora larici-populina (strain 98AG31 / pathotype 3-4-7)</name>
    <name type="common">Poplar leaf rust fungus</name>
    <dbReference type="NCBI Taxonomy" id="747676"/>
    <lineage>
        <taxon>Eukaryota</taxon>
        <taxon>Fungi</taxon>
        <taxon>Dikarya</taxon>
        <taxon>Basidiomycota</taxon>
        <taxon>Pucciniomycotina</taxon>
        <taxon>Pucciniomycetes</taxon>
        <taxon>Pucciniales</taxon>
        <taxon>Melampsoraceae</taxon>
        <taxon>Melampsora</taxon>
    </lineage>
</organism>
<dbReference type="RefSeq" id="XP_007409793.1">
    <property type="nucleotide sequence ID" value="XM_007409731.1"/>
</dbReference>
<dbReference type="InParanoid" id="F4RL32"/>
<dbReference type="EMBL" id="GL883106">
    <property type="protein sequence ID" value="EGG06833.1"/>
    <property type="molecule type" value="Genomic_DNA"/>
</dbReference>
<evidence type="ECO:0000313" key="2">
    <source>
        <dbReference type="Proteomes" id="UP000001072"/>
    </source>
</evidence>
<dbReference type="Proteomes" id="UP000001072">
    <property type="component" value="Unassembled WGS sequence"/>
</dbReference>
<dbReference type="HOGENOM" id="CLU_2850190_0_0_1"/>